<evidence type="ECO:0000256" key="2">
    <source>
        <dbReference type="SAM" id="SignalP"/>
    </source>
</evidence>
<dbReference type="RefSeq" id="WP_207352408.1">
    <property type="nucleotide sequence ID" value="NZ_JAFMPY010000025.1"/>
</dbReference>
<name>A0ABS3J7Y3_9HYPH</name>
<dbReference type="Proteomes" id="UP000664288">
    <property type="component" value="Unassembled WGS sequence"/>
</dbReference>
<comment type="caution">
    <text evidence="3">The sequence shown here is derived from an EMBL/GenBank/DDBJ whole genome shotgun (WGS) entry which is preliminary data.</text>
</comment>
<feature type="compositionally biased region" description="Low complexity" evidence="1">
    <location>
        <begin position="352"/>
        <end position="378"/>
    </location>
</feature>
<proteinExistence type="predicted"/>
<sequence>MRRGAASPCLALSARLVLAALIAVPLGLRAGPASAAGRDDAVRLVASEFERAFAGFSSSNCIGPEERRPYEATFYGIPAGDPHFTDGDRNRINQLVLDGLQAPSSVQKSVSAAANAGALAPITGLGTTDQNQLAAALDKLGSSTFPSVLKASRPEPGVARLDLSVFARGGAGAYGCNRSISFNLALDTLEPMADTRGARDYVTLDGAYRLALDQLAPRLGNVSGVYLKPSETPSCAYVERAVERFEDAYYGSGQMDFAAGRTNRTLPDLLIDAPGADSDAATLELAFTVPDRPDDTFGILASLRAKGRLLSRQRFAVAAESDELDECRARPEPVVEVPGKSDAGEAAKDDAATTSTADASAGKPAADGAAAGDGSRSAVPTDGAEGVPSTGAGAGTEAQAKVAGNKASGVSTDPTPGADGTIPTVPVPVASVDEPGGTSDGGVAGAVAALDDTPQPITVPDPLPPSCSEDGEILDFSVAPSVGHTGDRLALKALVRQCTPAFFAFASGKVTPIPTSVFETSAEGGDTTAYEASPHTRKKLVLQKEDPVGLNKIVLFCSKCIAAPTQKDVVGWLRGIRDELESDRRSSTSTLPGGVGYAFGSVEKVN</sequence>
<evidence type="ECO:0000256" key="1">
    <source>
        <dbReference type="SAM" id="MobiDB-lite"/>
    </source>
</evidence>
<evidence type="ECO:0000313" key="3">
    <source>
        <dbReference type="EMBL" id="MBO0905777.1"/>
    </source>
</evidence>
<feature type="compositionally biased region" description="Basic and acidic residues" evidence="1">
    <location>
        <begin position="342"/>
        <end position="351"/>
    </location>
</feature>
<reference evidence="3 4" key="1">
    <citation type="submission" date="2021-03" db="EMBL/GenBank/DDBJ databases">
        <title>Whole genome sequence of Jiella sp. MQZ13P-4.</title>
        <authorList>
            <person name="Tuo L."/>
        </authorList>
    </citation>
    <scope>NUCLEOTIDE SEQUENCE [LARGE SCALE GENOMIC DNA]</scope>
    <source>
        <strain evidence="3 4">MQZ13P-4</strain>
    </source>
</reference>
<accession>A0ABS3J7Y3</accession>
<feature type="region of interest" description="Disordered" evidence="1">
    <location>
        <begin position="321"/>
        <end position="444"/>
    </location>
</feature>
<protein>
    <submittedName>
        <fullName evidence="3">Uncharacterized protein</fullName>
    </submittedName>
</protein>
<dbReference type="EMBL" id="JAFMPY010000025">
    <property type="protein sequence ID" value="MBO0905777.1"/>
    <property type="molecule type" value="Genomic_DNA"/>
</dbReference>
<keyword evidence="2" id="KW-0732">Signal</keyword>
<keyword evidence="4" id="KW-1185">Reference proteome</keyword>
<gene>
    <name evidence="3" type="ORF">J1C47_19200</name>
</gene>
<evidence type="ECO:0000313" key="4">
    <source>
        <dbReference type="Proteomes" id="UP000664288"/>
    </source>
</evidence>
<organism evidence="3 4">
    <name type="scientific">Jiella sonneratiae</name>
    <dbReference type="NCBI Taxonomy" id="2816856"/>
    <lineage>
        <taxon>Bacteria</taxon>
        <taxon>Pseudomonadati</taxon>
        <taxon>Pseudomonadota</taxon>
        <taxon>Alphaproteobacteria</taxon>
        <taxon>Hyphomicrobiales</taxon>
        <taxon>Aurantimonadaceae</taxon>
        <taxon>Jiella</taxon>
    </lineage>
</organism>
<feature type="chain" id="PRO_5046621170" evidence="2">
    <location>
        <begin position="36"/>
        <end position="606"/>
    </location>
</feature>
<feature type="signal peptide" evidence="2">
    <location>
        <begin position="1"/>
        <end position="35"/>
    </location>
</feature>